<evidence type="ECO:0000256" key="11">
    <source>
        <dbReference type="ARBA" id="ARBA00031108"/>
    </source>
</evidence>
<comment type="subcellular location">
    <subcellularLocation>
        <location evidence="1 12">Cytoplasm</location>
    </subcellularLocation>
</comment>
<dbReference type="GO" id="GO:0005737">
    <property type="term" value="C:cytoplasm"/>
    <property type="evidence" value="ECO:0007669"/>
    <property type="project" value="UniProtKB-SubCell"/>
</dbReference>
<dbReference type="InterPro" id="IPR027417">
    <property type="entry name" value="P-loop_NTPase"/>
</dbReference>
<evidence type="ECO:0000256" key="1">
    <source>
        <dbReference type="ARBA" id="ARBA00004496"/>
    </source>
</evidence>
<dbReference type="NCBIfam" id="NF004167">
    <property type="entry name" value="PRK05632.1"/>
    <property type="match status" value="1"/>
</dbReference>
<name>A0A1G8A9D8_9RHOO</name>
<evidence type="ECO:0000256" key="12">
    <source>
        <dbReference type="PIRNR" id="PIRNR006107"/>
    </source>
</evidence>
<dbReference type="Pfam" id="PF01515">
    <property type="entry name" value="PTA_PTB"/>
    <property type="match status" value="1"/>
</dbReference>
<sequence length="699" mass="73613">MKTELVSRTLFMASASSDFSATTGALGLLRALQREGFKVGFVKPVADLKAGDGQPDRSVHFARTIAGVTVPEPISAKRAEAMVRASDEASLLEEIVTLVEGARGDCDLMIVEGITCGPDHPLLLDLDPAIARNLGAAVLVTANGRRAEAADVVATLVDAAHRYGSDGGHALAGAIITRVPDASYAETIGAGIAASGLRVPLVCVSPDNPELAAPLLSDVAANLGFSIYRTGDLEHSRIAQIIVASRGVDKLVERLKPGTLIVAPCDRSDLVVTATLARLSGMPIAGLLLTCGESIAPSIEHFLNPRFGDLPIVTTPLETYDVVVKLAATDRRISLKDRERMERVMDHIADHVALAPLTGSAGQSAFTHLTPPMFRHRLIQQARVASKRIVLPEGDEPRTIRAAAICATKGIAHCVLLGDPAQIHSIALTHGIDLPTAHPLLEILDPATIRKDYVAPMVALRKSKGLTAPQAEAMLEDNVVLGTMMLAERHVDGLVSGAVHTTASTVRPALQLIKTTPGSSIVSSVFFMLMPDQVLVYGDCAINPNPSAEELAEIALQSAGSAAAFGIEPRVAMISYSTGVSGTGDDVDKVRAATEIVRARRPELIVDGPIQYDAASVIDVARQKAPNSPLKGRATVFVFPDLNTGNTTYKAVQRSANVVSVGPMLQGLRKPVNDLSRGALVDDIVYTIALTAIQAIAEA</sequence>
<comment type="catalytic activity">
    <reaction evidence="12">
        <text>acetyl-CoA + phosphate = acetyl phosphate + CoA</text>
        <dbReference type="Rhea" id="RHEA:19521"/>
        <dbReference type="ChEBI" id="CHEBI:22191"/>
        <dbReference type="ChEBI" id="CHEBI:43474"/>
        <dbReference type="ChEBI" id="CHEBI:57287"/>
        <dbReference type="ChEBI" id="CHEBI:57288"/>
        <dbReference type="EC" id="2.3.1.8"/>
    </reaction>
</comment>
<feature type="domain" description="Phosphate acetyl/butaryl transferase" evidence="13">
    <location>
        <begin position="373"/>
        <end position="692"/>
    </location>
</feature>
<dbReference type="STRING" id="83767.SAMN05660652_01319"/>
<dbReference type="InterPro" id="IPR010766">
    <property type="entry name" value="DRTGG"/>
</dbReference>
<comment type="similarity">
    <text evidence="4 12">In the N-terminal section; belongs to the CobB/CobQ family.</text>
</comment>
<comment type="similarity">
    <text evidence="3 12">In the C-terminal section; belongs to the phosphate acetyltransferase and butyryltransferase family.</text>
</comment>
<dbReference type="InterPro" id="IPR004614">
    <property type="entry name" value="P_AcTrfase"/>
</dbReference>
<keyword evidence="16" id="KW-1185">Reference proteome</keyword>
<protein>
    <recommendedName>
        <fullName evidence="7 12">Phosphate acetyltransferase</fullName>
        <ecNumber evidence="6 12">2.3.1.8</ecNumber>
    </recommendedName>
    <alternativeName>
        <fullName evidence="11 12">Phosphotransacetylase</fullName>
    </alternativeName>
</protein>
<keyword evidence="10 12" id="KW-0012">Acyltransferase</keyword>
<dbReference type="Gene3D" id="3.40.50.10750">
    <property type="entry name" value="Isocitrate/Isopropylmalate dehydrogenase-like"/>
    <property type="match status" value="1"/>
</dbReference>
<evidence type="ECO:0000256" key="7">
    <source>
        <dbReference type="ARBA" id="ARBA00021528"/>
    </source>
</evidence>
<dbReference type="InterPro" id="IPR042112">
    <property type="entry name" value="P_AcTrfase_dom2"/>
</dbReference>
<dbReference type="SUPFAM" id="SSF52540">
    <property type="entry name" value="P-loop containing nucleoside triphosphate hydrolases"/>
    <property type="match status" value="1"/>
</dbReference>
<dbReference type="RefSeq" id="WP_091935663.1">
    <property type="nucleotide sequence ID" value="NZ_FNCY01000004.1"/>
</dbReference>
<comment type="domain">
    <text evidence="12">The N-terminal region seems to be important for proper quaternary structure. The C-terminal region contains the substrate-binding site.</text>
</comment>
<comment type="function">
    <text evidence="12">Involved in acetate metabolism.</text>
</comment>
<evidence type="ECO:0000256" key="4">
    <source>
        <dbReference type="ARBA" id="ARBA00009786"/>
    </source>
</evidence>
<dbReference type="InterPro" id="IPR016475">
    <property type="entry name" value="P-Actrans_bac"/>
</dbReference>
<dbReference type="EMBL" id="FNCY01000004">
    <property type="protein sequence ID" value="SDH17497.1"/>
    <property type="molecule type" value="Genomic_DNA"/>
</dbReference>
<evidence type="ECO:0000256" key="8">
    <source>
        <dbReference type="ARBA" id="ARBA00022490"/>
    </source>
</evidence>
<reference evidence="15 16" key="1">
    <citation type="submission" date="2016-10" db="EMBL/GenBank/DDBJ databases">
        <authorList>
            <person name="de Groot N.N."/>
        </authorList>
    </citation>
    <scope>NUCLEOTIDE SEQUENCE [LARGE SCALE GENOMIC DNA]</scope>
    <source>
        <strain evidence="15 16">DSM 5885</strain>
    </source>
</reference>
<dbReference type="Gene3D" id="3.40.1390.20">
    <property type="entry name" value="HprK N-terminal domain-like"/>
    <property type="match status" value="1"/>
</dbReference>
<evidence type="ECO:0000256" key="9">
    <source>
        <dbReference type="ARBA" id="ARBA00022679"/>
    </source>
</evidence>
<dbReference type="FunFam" id="3.40.50.10750:FF:000001">
    <property type="entry name" value="Phosphate acetyltransferase"/>
    <property type="match status" value="1"/>
</dbReference>
<dbReference type="SUPFAM" id="SSF75138">
    <property type="entry name" value="HprK N-terminal domain-like"/>
    <property type="match status" value="1"/>
</dbReference>
<dbReference type="Gene3D" id="3.40.50.10950">
    <property type="match status" value="1"/>
</dbReference>
<dbReference type="Proteomes" id="UP000198607">
    <property type="component" value="Unassembled WGS sequence"/>
</dbReference>
<dbReference type="PIRSF" id="PIRSF006107">
    <property type="entry name" value="PhpActrans_proteobac"/>
    <property type="match status" value="1"/>
</dbReference>
<comment type="subunit">
    <text evidence="5">Homohexamer.</text>
</comment>
<evidence type="ECO:0000313" key="16">
    <source>
        <dbReference type="Proteomes" id="UP000198607"/>
    </source>
</evidence>
<dbReference type="InterPro" id="IPR042113">
    <property type="entry name" value="P_AcTrfase_dom1"/>
</dbReference>
<dbReference type="SUPFAM" id="SSF53659">
    <property type="entry name" value="Isocitrate/Isopropylmalate dehydrogenase-like"/>
    <property type="match status" value="1"/>
</dbReference>
<dbReference type="NCBIfam" id="TIGR00651">
    <property type="entry name" value="pta"/>
    <property type="match status" value="1"/>
</dbReference>
<evidence type="ECO:0000256" key="5">
    <source>
        <dbReference type="ARBA" id="ARBA00011643"/>
    </source>
</evidence>
<dbReference type="NCBIfam" id="NF007233">
    <property type="entry name" value="PRK09653.1"/>
    <property type="match status" value="1"/>
</dbReference>
<evidence type="ECO:0000256" key="2">
    <source>
        <dbReference type="ARBA" id="ARBA00004989"/>
    </source>
</evidence>
<dbReference type="EC" id="2.3.1.8" evidence="6 12"/>
<dbReference type="AlphaFoldDB" id="A0A1G8A9D8"/>
<comment type="pathway">
    <text evidence="2 12">Metabolic intermediate biosynthesis; acetyl-CoA biosynthesis; acetyl-CoA from acetate: step 2/2.</text>
</comment>
<organism evidence="15 16">
    <name type="scientific">Propionivibrio dicarboxylicus</name>
    <dbReference type="NCBI Taxonomy" id="83767"/>
    <lineage>
        <taxon>Bacteria</taxon>
        <taxon>Pseudomonadati</taxon>
        <taxon>Pseudomonadota</taxon>
        <taxon>Betaproteobacteria</taxon>
        <taxon>Rhodocyclales</taxon>
        <taxon>Rhodocyclaceae</taxon>
        <taxon>Propionivibrio</taxon>
    </lineage>
</organism>
<evidence type="ECO:0000313" key="15">
    <source>
        <dbReference type="EMBL" id="SDH17497.1"/>
    </source>
</evidence>
<dbReference type="PANTHER" id="PTHR43356">
    <property type="entry name" value="PHOSPHATE ACETYLTRANSFERASE"/>
    <property type="match status" value="1"/>
</dbReference>
<dbReference type="PANTHER" id="PTHR43356:SF3">
    <property type="entry name" value="PHOSPHATE ACETYLTRANSFERASE"/>
    <property type="match status" value="1"/>
</dbReference>
<evidence type="ECO:0000259" key="14">
    <source>
        <dbReference type="Pfam" id="PF07085"/>
    </source>
</evidence>
<dbReference type="GO" id="GO:0006085">
    <property type="term" value="P:acetyl-CoA biosynthetic process"/>
    <property type="evidence" value="ECO:0007669"/>
    <property type="project" value="UniProtKB-UniPathway"/>
</dbReference>
<keyword evidence="9 12" id="KW-0808">Transferase</keyword>
<evidence type="ECO:0000256" key="6">
    <source>
        <dbReference type="ARBA" id="ARBA00012707"/>
    </source>
</evidence>
<accession>A0A1G8A9D8</accession>
<feature type="domain" description="DRTGG" evidence="14">
    <location>
        <begin position="218"/>
        <end position="326"/>
    </location>
</feature>
<dbReference type="InterPro" id="IPR002505">
    <property type="entry name" value="PTA_PTB"/>
</dbReference>
<dbReference type="GO" id="GO:0008959">
    <property type="term" value="F:phosphate acetyltransferase activity"/>
    <property type="evidence" value="ECO:0007669"/>
    <property type="project" value="UniProtKB-EC"/>
</dbReference>
<dbReference type="Gene3D" id="3.40.50.300">
    <property type="entry name" value="P-loop containing nucleotide triphosphate hydrolases"/>
    <property type="match status" value="1"/>
</dbReference>
<dbReference type="UniPathway" id="UPA00340">
    <property type="reaction ID" value="UER00459"/>
</dbReference>
<dbReference type="InterPro" id="IPR028979">
    <property type="entry name" value="Ser_kin/Pase_Hpr-like_N_sf"/>
</dbReference>
<dbReference type="OrthoDB" id="9808984at2"/>
<dbReference type="Pfam" id="PF13500">
    <property type="entry name" value="AAA_26"/>
    <property type="match status" value="1"/>
</dbReference>
<proteinExistence type="inferred from homology"/>
<evidence type="ECO:0000256" key="10">
    <source>
        <dbReference type="ARBA" id="ARBA00023315"/>
    </source>
</evidence>
<keyword evidence="8 12" id="KW-0963">Cytoplasm</keyword>
<evidence type="ECO:0000256" key="3">
    <source>
        <dbReference type="ARBA" id="ARBA00008756"/>
    </source>
</evidence>
<dbReference type="InterPro" id="IPR050500">
    <property type="entry name" value="Phos_Acetyltrans/Butyryltrans"/>
</dbReference>
<gene>
    <name evidence="15" type="ORF">SAMN05660652_01319</name>
</gene>
<dbReference type="Pfam" id="PF07085">
    <property type="entry name" value="DRTGG"/>
    <property type="match status" value="1"/>
</dbReference>
<evidence type="ECO:0000259" key="13">
    <source>
        <dbReference type="Pfam" id="PF01515"/>
    </source>
</evidence>